<accession>A0A8K0UQK0</accession>
<keyword evidence="2" id="KW-1185">Reference proteome</keyword>
<gene>
    <name evidence="1" type="ORF">BXZ70DRAFT_932110</name>
</gene>
<evidence type="ECO:0000313" key="1">
    <source>
        <dbReference type="EMBL" id="KAH8101826.1"/>
    </source>
</evidence>
<protein>
    <submittedName>
        <fullName evidence="1">Uncharacterized protein</fullName>
    </submittedName>
</protein>
<comment type="caution">
    <text evidence="1">The sequence shown here is derived from an EMBL/GenBank/DDBJ whole genome shotgun (WGS) entry which is preliminary data.</text>
</comment>
<reference evidence="1" key="1">
    <citation type="journal article" date="2021" name="New Phytol.">
        <title>Evolutionary innovations through gain and loss of genes in the ectomycorrhizal Boletales.</title>
        <authorList>
            <person name="Wu G."/>
            <person name="Miyauchi S."/>
            <person name="Morin E."/>
            <person name="Kuo A."/>
            <person name="Drula E."/>
            <person name="Varga T."/>
            <person name="Kohler A."/>
            <person name="Feng B."/>
            <person name="Cao Y."/>
            <person name="Lipzen A."/>
            <person name="Daum C."/>
            <person name="Hundley H."/>
            <person name="Pangilinan J."/>
            <person name="Johnson J."/>
            <person name="Barry K."/>
            <person name="LaButti K."/>
            <person name="Ng V."/>
            <person name="Ahrendt S."/>
            <person name="Min B."/>
            <person name="Choi I.G."/>
            <person name="Park H."/>
            <person name="Plett J.M."/>
            <person name="Magnuson J."/>
            <person name="Spatafora J.W."/>
            <person name="Nagy L.G."/>
            <person name="Henrissat B."/>
            <person name="Grigoriev I.V."/>
            <person name="Yang Z.L."/>
            <person name="Xu J."/>
            <person name="Martin F.M."/>
        </authorList>
    </citation>
    <scope>NUCLEOTIDE SEQUENCE</scope>
    <source>
        <strain evidence="1">KKN 215</strain>
    </source>
</reference>
<name>A0A8K0UQK0_9AGAR</name>
<proteinExistence type="predicted"/>
<dbReference type="AlphaFoldDB" id="A0A8K0UQK0"/>
<dbReference type="EMBL" id="JAEVFJ010000011">
    <property type="protein sequence ID" value="KAH8101826.1"/>
    <property type="molecule type" value="Genomic_DNA"/>
</dbReference>
<sequence length="140" mass="15482">MFRRVQCMQLLLSLLRFGHGTASLAWVIIVRVQAYAPSFPLGSSSNFLSSVFKPSSTARVCVRIVVVSTRNGKRKDPPPRPNEKKGKKKNDMLWGRCRWTAYGVTAYCVHISTSVQVSEVCRCATPHPTATPGVRGLFTA</sequence>
<organism evidence="1 2">
    <name type="scientific">Cristinia sonorae</name>
    <dbReference type="NCBI Taxonomy" id="1940300"/>
    <lineage>
        <taxon>Eukaryota</taxon>
        <taxon>Fungi</taxon>
        <taxon>Dikarya</taxon>
        <taxon>Basidiomycota</taxon>
        <taxon>Agaricomycotina</taxon>
        <taxon>Agaricomycetes</taxon>
        <taxon>Agaricomycetidae</taxon>
        <taxon>Agaricales</taxon>
        <taxon>Pleurotineae</taxon>
        <taxon>Stephanosporaceae</taxon>
        <taxon>Cristinia</taxon>
    </lineage>
</organism>
<dbReference type="Proteomes" id="UP000813824">
    <property type="component" value="Unassembled WGS sequence"/>
</dbReference>
<evidence type="ECO:0000313" key="2">
    <source>
        <dbReference type="Proteomes" id="UP000813824"/>
    </source>
</evidence>